<feature type="region of interest" description="Disordered" evidence="1">
    <location>
        <begin position="28"/>
        <end position="61"/>
    </location>
</feature>
<feature type="compositionally biased region" description="Polar residues" evidence="1">
    <location>
        <begin position="35"/>
        <end position="52"/>
    </location>
</feature>
<gene>
    <name evidence="2" type="ORF">NPIL_598031</name>
</gene>
<proteinExistence type="predicted"/>
<keyword evidence="3" id="KW-1185">Reference proteome</keyword>
<name>A0A8X6U059_NEPPI</name>
<evidence type="ECO:0000256" key="1">
    <source>
        <dbReference type="SAM" id="MobiDB-lite"/>
    </source>
</evidence>
<accession>A0A8X6U059</accession>
<dbReference type="Proteomes" id="UP000887013">
    <property type="component" value="Unassembled WGS sequence"/>
</dbReference>
<organism evidence="2 3">
    <name type="scientific">Nephila pilipes</name>
    <name type="common">Giant wood spider</name>
    <name type="synonym">Nephila maculata</name>
    <dbReference type="NCBI Taxonomy" id="299642"/>
    <lineage>
        <taxon>Eukaryota</taxon>
        <taxon>Metazoa</taxon>
        <taxon>Ecdysozoa</taxon>
        <taxon>Arthropoda</taxon>
        <taxon>Chelicerata</taxon>
        <taxon>Arachnida</taxon>
        <taxon>Araneae</taxon>
        <taxon>Araneomorphae</taxon>
        <taxon>Entelegynae</taxon>
        <taxon>Araneoidea</taxon>
        <taxon>Nephilidae</taxon>
        <taxon>Nephila</taxon>
    </lineage>
</organism>
<evidence type="ECO:0000313" key="2">
    <source>
        <dbReference type="EMBL" id="GFT66304.1"/>
    </source>
</evidence>
<reference evidence="2" key="1">
    <citation type="submission" date="2020-08" db="EMBL/GenBank/DDBJ databases">
        <title>Multicomponent nature underlies the extraordinary mechanical properties of spider dragline silk.</title>
        <authorList>
            <person name="Kono N."/>
            <person name="Nakamura H."/>
            <person name="Mori M."/>
            <person name="Yoshida Y."/>
            <person name="Ohtoshi R."/>
            <person name="Malay A.D."/>
            <person name="Moran D.A.P."/>
            <person name="Tomita M."/>
            <person name="Numata K."/>
            <person name="Arakawa K."/>
        </authorList>
    </citation>
    <scope>NUCLEOTIDE SEQUENCE</scope>
</reference>
<evidence type="ECO:0000313" key="3">
    <source>
        <dbReference type="Proteomes" id="UP000887013"/>
    </source>
</evidence>
<feature type="region of interest" description="Disordered" evidence="1">
    <location>
        <begin position="73"/>
        <end position="121"/>
    </location>
</feature>
<dbReference type="EMBL" id="BMAW01068904">
    <property type="protein sequence ID" value="GFT66304.1"/>
    <property type="molecule type" value="Genomic_DNA"/>
</dbReference>
<comment type="caution">
    <text evidence="2">The sequence shown here is derived from an EMBL/GenBank/DDBJ whole genome shotgun (WGS) entry which is preliminary data.</text>
</comment>
<dbReference type="AlphaFoldDB" id="A0A8X6U059"/>
<feature type="compositionally biased region" description="Polar residues" evidence="1">
    <location>
        <begin position="98"/>
        <end position="121"/>
    </location>
</feature>
<sequence length="121" mass="13236">MDHRHLTLPSPNPETLYRLINSLDNNFRLSKHRQTAPSRSVATSSTGETSPVSEPRRSHPRTILSSLISMHHHSVFASSGAEQPTPPPAERAPLNVESFETTLDSVRGTLSRSASDSSLNP</sequence>
<protein>
    <submittedName>
        <fullName evidence="2">Uncharacterized protein</fullName>
    </submittedName>
</protein>